<sequence length="95" mass="10709">MIFSVFLEAIGGILHIVISAYTWIIIGAAIISWVRPDPYNPIVQLLYRLTEPVYAAIRRVIPTVFGGIDIAPIIVLLALQFIDRFFVRLMFAYAA</sequence>
<reference evidence="2 3" key="1">
    <citation type="submission" date="2016-07" db="EMBL/GenBank/DDBJ databases">
        <title>Comparative genomics of the Campylobacter concisus group.</title>
        <authorList>
            <person name="Miller W.G."/>
            <person name="Yee E."/>
            <person name="Chapman M.H."/>
            <person name="Huynh S."/>
            <person name="Bono J.L."/>
            <person name="On S.L.W."/>
            <person name="StLeger J."/>
            <person name="Foster G."/>
            <person name="Parker C.T."/>
        </authorList>
    </citation>
    <scope>NUCLEOTIDE SEQUENCE [LARGE SCALE GENOMIC DNA]</scope>
    <source>
        <strain evidence="2 3">ATCC 33238</strain>
    </source>
</reference>
<dbReference type="InterPro" id="IPR003425">
    <property type="entry name" value="CCB3/YggT"/>
</dbReference>
<dbReference type="PANTHER" id="PTHR33219">
    <property type="entry name" value="YLMG HOMOLOG PROTEIN 2, CHLOROPLASTIC"/>
    <property type="match status" value="1"/>
</dbReference>
<evidence type="ECO:0000313" key="3">
    <source>
        <dbReference type="Proteomes" id="UP000502377"/>
    </source>
</evidence>
<organism evidence="2 3">
    <name type="scientific">Campylobacter rectus</name>
    <name type="common">Wolinella recta</name>
    <dbReference type="NCBI Taxonomy" id="203"/>
    <lineage>
        <taxon>Bacteria</taxon>
        <taxon>Pseudomonadati</taxon>
        <taxon>Campylobacterota</taxon>
        <taxon>Epsilonproteobacteria</taxon>
        <taxon>Campylobacterales</taxon>
        <taxon>Campylobacteraceae</taxon>
        <taxon>Campylobacter</taxon>
    </lineage>
</organism>
<dbReference type="GO" id="GO:0016020">
    <property type="term" value="C:membrane"/>
    <property type="evidence" value="ECO:0007669"/>
    <property type="project" value="InterPro"/>
</dbReference>
<dbReference type="Pfam" id="PF02325">
    <property type="entry name" value="CCB3_YggT"/>
    <property type="match status" value="1"/>
</dbReference>
<dbReference type="KEGG" id="crx:CRECT_1574"/>
<accession>A0A6G5QNG2</accession>
<dbReference type="RefSeq" id="WP_004319535.1">
    <property type="nucleotide sequence ID" value="NZ_CAJPTG010000017.1"/>
</dbReference>
<name>A0A6G5QNG2_CAMRE</name>
<evidence type="ECO:0000313" key="2">
    <source>
        <dbReference type="EMBL" id="QCD47210.1"/>
    </source>
</evidence>
<gene>
    <name evidence="2" type="ORF">CRECT_1574</name>
</gene>
<evidence type="ECO:0000256" key="1">
    <source>
        <dbReference type="ARBA" id="ARBA00010894"/>
    </source>
</evidence>
<dbReference type="PANTHER" id="PTHR33219:SF14">
    <property type="entry name" value="PROTEIN COFACTOR ASSEMBLY OF COMPLEX C SUBUNIT B CCB3, CHLOROPLASTIC-RELATED"/>
    <property type="match status" value="1"/>
</dbReference>
<dbReference type="Proteomes" id="UP000502377">
    <property type="component" value="Chromosome"/>
</dbReference>
<dbReference type="AlphaFoldDB" id="A0A6G5QNG2"/>
<comment type="similarity">
    <text evidence="1">Belongs to the YggT family.</text>
</comment>
<dbReference type="EMBL" id="CP012543">
    <property type="protein sequence ID" value="QCD47210.1"/>
    <property type="molecule type" value="Genomic_DNA"/>
</dbReference>
<protein>
    <submittedName>
        <fullName evidence="2">Putative membrane protein, YGGT family</fullName>
    </submittedName>
</protein>
<proteinExistence type="inferred from homology"/>